<evidence type="ECO:0000256" key="10">
    <source>
        <dbReference type="SAM" id="SignalP"/>
    </source>
</evidence>
<feature type="domain" description="FZ" evidence="11">
    <location>
        <begin position="59"/>
        <end position="300"/>
    </location>
</feature>
<keyword evidence="5" id="KW-0067">ATP-binding</keyword>
<feature type="compositionally biased region" description="Low complexity" evidence="8">
    <location>
        <begin position="555"/>
        <end position="565"/>
    </location>
</feature>
<feature type="transmembrane region" description="Helical" evidence="9">
    <location>
        <begin position="390"/>
        <end position="414"/>
    </location>
</feature>
<feature type="region of interest" description="Disordered" evidence="8">
    <location>
        <begin position="225"/>
        <end position="244"/>
    </location>
</feature>
<accession>A0A1B0CUW9</accession>
<evidence type="ECO:0000256" key="7">
    <source>
        <dbReference type="PROSITE-ProRule" id="PRU00121"/>
    </source>
</evidence>
<evidence type="ECO:0000256" key="4">
    <source>
        <dbReference type="ARBA" id="ARBA00022741"/>
    </source>
</evidence>
<keyword evidence="3 7" id="KW-0420">Kringle</keyword>
<dbReference type="PRINTS" id="PR00018">
    <property type="entry name" value="KRINGLE"/>
</dbReference>
<keyword evidence="10" id="KW-0732">Signal</keyword>
<evidence type="ECO:0000256" key="9">
    <source>
        <dbReference type="SAM" id="Phobius"/>
    </source>
</evidence>
<protein>
    <submittedName>
        <fullName evidence="13">Putative tyrosine-protein kinase transmembrane receptor ror</fullName>
    </submittedName>
</protein>
<dbReference type="EMBL" id="AJWK01029737">
    <property type="status" value="NOT_ANNOTATED_CDS"/>
    <property type="molecule type" value="Genomic_DNA"/>
</dbReference>
<reference evidence="13" key="2">
    <citation type="journal article" date="2020" name="BMC">
        <title>Leishmania infection induces a limited differential gene expression in the sand fly midgut.</title>
        <authorList>
            <person name="Coutinho-Abreu I.V."/>
            <person name="Serafim T.D."/>
            <person name="Meneses C."/>
            <person name="Kamhawi S."/>
            <person name="Oliveira F."/>
            <person name="Valenzuela J.G."/>
        </authorList>
    </citation>
    <scope>NUCLEOTIDE SEQUENCE</scope>
    <source>
        <strain evidence="13">Jacobina</strain>
        <tissue evidence="13">Midgut</tissue>
    </source>
</reference>
<evidence type="ECO:0000259" key="11">
    <source>
        <dbReference type="PROSITE" id="PS50038"/>
    </source>
</evidence>
<dbReference type="CDD" id="cd00108">
    <property type="entry name" value="KR"/>
    <property type="match status" value="1"/>
</dbReference>
<keyword evidence="13" id="KW-0418">Kinase</keyword>
<evidence type="ECO:0000256" key="8">
    <source>
        <dbReference type="SAM" id="MobiDB-lite"/>
    </source>
</evidence>
<sequence length="657" mass="73444">MARKDLWRWLWVFFVLLLGFPAYLQGGGGVNGRRTTSLHNGGDSRPTRDILSKPPLPICQVYQGRTCEAFLMNQTVFVTPGVTIDTIEERLKAAYGVIKESKDMNPNCRVYALPSLCYSILPTCRSPELSNHQYFAAKATYEANQRNNQRNSHKRKRLPLSATKRPPPATTPKLTVYFSGPVTPAVDAEELQLVTAAAVSDRLRRRRETFDVTVDARTKAIKRIKDSGGGPRVSEYTSRQYPPTRNTENLRRICRDECELLENELCQKEYAIAKRHPAIGKLLQLEECTDLPDDSDCMSLGIAVDVAPEETCFWENGEKYRGTVATSASGRPCLKWARLMKEIADFPELAGQNFCRNPGGMHPEPWCFVENISVDKVIESCSIPRCSERMWLYVIISFVSLAMGILCVVCLVCCKKWRKRGMTNIQNINLPSADKNIYGNSRLNSPMEMASLLPNVSGDEQAENASNFGGSRKGSTFSISASNRGQVVTPSSSSQHSLGRADAEQGPPKERSNSTSGNMASLERGHHHHHHHHHQSLERDREGSFSHHHHHSKSRLSNASNSNLSIGGTPGTTFASDEHLHEPQRRQKGTKEKHHHHHHRQRLNSGTDSTERSRKSDPDVEIPSGRKSSVASVKSADRDAVLMISPSKRLPPPYPQF</sequence>
<dbReference type="GO" id="GO:0005524">
    <property type="term" value="F:ATP binding"/>
    <property type="evidence" value="ECO:0007669"/>
    <property type="project" value="UniProtKB-KW"/>
</dbReference>
<feature type="compositionally biased region" description="Basic residues" evidence="8">
    <location>
        <begin position="525"/>
        <end position="534"/>
    </location>
</feature>
<dbReference type="InterPro" id="IPR038178">
    <property type="entry name" value="Kringle_sf"/>
</dbReference>
<reference evidence="15" key="1">
    <citation type="submission" date="2012-05" db="EMBL/GenBank/DDBJ databases">
        <title>Whole Genome Assembly of Lutzomyia longipalpis.</title>
        <authorList>
            <person name="Richards S."/>
            <person name="Qu C."/>
            <person name="Dillon R."/>
            <person name="Worley K."/>
            <person name="Scherer S."/>
            <person name="Batterton M."/>
            <person name="Taylor A."/>
            <person name="Hawes A."/>
            <person name="Hernandez B."/>
            <person name="Kovar C."/>
            <person name="Mandapat C."/>
            <person name="Pham C."/>
            <person name="Qu C."/>
            <person name="Jing C."/>
            <person name="Bess C."/>
            <person name="Bandaranaike D."/>
            <person name="Ngo D."/>
            <person name="Ongeri F."/>
            <person name="Arias F."/>
            <person name="Lara F."/>
            <person name="Weissenberger G."/>
            <person name="Kamau G."/>
            <person name="Han H."/>
            <person name="Shen H."/>
            <person name="Dinh H."/>
            <person name="Khalil I."/>
            <person name="Jones J."/>
            <person name="Shafer J."/>
            <person name="Jayaseelan J."/>
            <person name="Quiroz J."/>
            <person name="Blankenburg K."/>
            <person name="Nguyen L."/>
            <person name="Jackson L."/>
            <person name="Francisco L."/>
            <person name="Tang L.-Y."/>
            <person name="Pu L.-L."/>
            <person name="Perales L."/>
            <person name="Lorensuhewa L."/>
            <person name="Munidasa M."/>
            <person name="Coyle M."/>
            <person name="Taylor M."/>
            <person name="Puazo M."/>
            <person name="Firestine M."/>
            <person name="Scheel M."/>
            <person name="Javaid M."/>
            <person name="Wang M."/>
            <person name="Li M."/>
            <person name="Tabassum N."/>
            <person name="Saada N."/>
            <person name="Osuji N."/>
            <person name="Aqrawi P."/>
            <person name="Fu Q."/>
            <person name="Thornton R."/>
            <person name="Raj R."/>
            <person name="Goodspeed R."/>
            <person name="Mata R."/>
            <person name="Najjar R."/>
            <person name="Gubbala S."/>
            <person name="Lee S."/>
            <person name="Denson S."/>
            <person name="Patil S."/>
            <person name="Macmil S."/>
            <person name="Qi S."/>
            <person name="Matskevitch T."/>
            <person name="Palculict T."/>
            <person name="Mathew T."/>
            <person name="Vee V."/>
            <person name="Velamala V."/>
            <person name="Korchina V."/>
            <person name="Cai W."/>
            <person name="Liu W."/>
            <person name="Dai W."/>
            <person name="Zou X."/>
            <person name="Zhu Y."/>
            <person name="Zhang Y."/>
            <person name="Wu Y.-Q."/>
            <person name="Xin Y."/>
            <person name="Nazarath L."/>
            <person name="Kovar C."/>
            <person name="Han Y."/>
            <person name="Muzny D."/>
            <person name="Gibbs R."/>
        </authorList>
    </citation>
    <scope>NUCLEOTIDE SEQUENCE [LARGE SCALE GENOMIC DNA]</scope>
    <source>
        <strain evidence="15">Jacobina</strain>
    </source>
</reference>
<feature type="compositionally biased region" description="Polar residues" evidence="8">
    <location>
        <begin position="235"/>
        <end position="244"/>
    </location>
</feature>
<dbReference type="InterPro" id="IPR000001">
    <property type="entry name" value="Kringle"/>
</dbReference>
<evidence type="ECO:0000313" key="13">
    <source>
        <dbReference type="EMBL" id="MBC1178381.1"/>
    </source>
</evidence>
<dbReference type="PANTHER" id="PTHR24261">
    <property type="entry name" value="PLASMINOGEN-RELATED"/>
    <property type="match status" value="1"/>
</dbReference>
<dbReference type="EnsemblMetazoa" id="LLOJ008754-RA">
    <property type="protein sequence ID" value="LLOJ008754-PA"/>
    <property type="gene ID" value="LLOJ008754"/>
</dbReference>
<dbReference type="Pfam" id="PF00051">
    <property type="entry name" value="Kringle"/>
    <property type="match status" value="1"/>
</dbReference>
<dbReference type="PROSITE" id="PS50038">
    <property type="entry name" value="FZ"/>
    <property type="match status" value="1"/>
</dbReference>
<dbReference type="SUPFAM" id="SSF57440">
    <property type="entry name" value="Kringle-like"/>
    <property type="match status" value="1"/>
</dbReference>
<dbReference type="Gene3D" id="2.40.20.10">
    <property type="entry name" value="Plasminogen Kringle 4"/>
    <property type="match status" value="1"/>
</dbReference>
<dbReference type="Proteomes" id="UP000092461">
    <property type="component" value="Unassembled WGS sequence"/>
</dbReference>
<evidence type="ECO:0000259" key="12">
    <source>
        <dbReference type="PROSITE" id="PS50070"/>
    </source>
</evidence>
<evidence type="ECO:0000256" key="5">
    <source>
        <dbReference type="ARBA" id="ARBA00022840"/>
    </source>
</evidence>
<dbReference type="AlphaFoldDB" id="A0A1B0CUW9"/>
<comment type="caution">
    <text evidence="7">Lacks conserved residue(s) required for the propagation of feature annotation.</text>
</comment>
<evidence type="ECO:0000256" key="1">
    <source>
        <dbReference type="ARBA" id="ARBA00004479"/>
    </source>
</evidence>
<dbReference type="InterPro" id="IPR041775">
    <property type="entry name" value="Ror-like_CRD"/>
</dbReference>
<keyword evidence="9" id="KW-0472">Membrane</keyword>
<dbReference type="CDD" id="cd07459">
    <property type="entry name" value="CRD_TK_ROR_like"/>
    <property type="match status" value="1"/>
</dbReference>
<dbReference type="GO" id="GO:0016020">
    <property type="term" value="C:membrane"/>
    <property type="evidence" value="ECO:0007669"/>
    <property type="project" value="UniProtKB-SubCell"/>
</dbReference>
<feature type="domain" description="Kringle" evidence="12">
    <location>
        <begin position="311"/>
        <end position="386"/>
    </location>
</feature>
<dbReference type="InterPro" id="IPR013806">
    <property type="entry name" value="Kringle-like"/>
</dbReference>
<feature type="chain" id="PRO_5044555522" evidence="10">
    <location>
        <begin position="27"/>
        <end position="657"/>
    </location>
</feature>
<name>A0A1B0CUW9_LUTLO</name>
<feature type="compositionally biased region" description="Basic and acidic residues" evidence="8">
    <location>
        <begin position="576"/>
        <end position="585"/>
    </location>
</feature>
<keyword evidence="4" id="KW-0547">Nucleotide-binding</keyword>
<dbReference type="InterPro" id="IPR050759">
    <property type="entry name" value="Serine_protease_kringle"/>
</dbReference>
<evidence type="ECO:0000313" key="15">
    <source>
        <dbReference type="Proteomes" id="UP000092461"/>
    </source>
</evidence>
<evidence type="ECO:0000313" key="14">
    <source>
        <dbReference type="EnsemblMetazoa" id="LLOJ008754-PA"/>
    </source>
</evidence>
<keyword evidence="2" id="KW-0597">Phosphoprotein</keyword>
<dbReference type="PROSITE" id="PS00021">
    <property type="entry name" value="KRINGLE_1"/>
    <property type="match status" value="1"/>
</dbReference>
<dbReference type="InterPro" id="IPR036790">
    <property type="entry name" value="Frizzled_dom_sf"/>
</dbReference>
<dbReference type="VEuPathDB" id="VectorBase:LLOJ008754"/>
<feature type="region of interest" description="Disordered" evidence="8">
    <location>
        <begin position="481"/>
        <end position="657"/>
    </location>
</feature>
<dbReference type="InterPro" id="IPR020067">
    <property type="entry name" value="Frizzled_dom"/>
</dbReference>
<keyword evidence="13" id="KW-0675">Receptor</keyword>
<feature type="region of interest" description="Disordered" evidence="8">
    <location>
        <begin position="142"/>
        <end position="173"/>
    </location>
</feature>
<feature type="compositionally biased region" description="Polar residues" evidence="8">
    <location>
        <begin position="481"/>
        <end position="497"/>
    </location>
</feature>
<evidence type="ECO:0000256" key="3">
    <source>
        <dbReference type="ARBA" id="ARBA00022572"/>
    </source>
</evidence>
<feature type="compositionally biased region" description="Basic and acidic residues" evidence="8">
    <location>
        <begin position="499"/>
        <end position="512"/>
    </location>
</feature>
<comment type="subcellular location">
    <subcellularLocation>
        <location evidence="1">Membrane</location>
        <topology evidence="1">Single-pass type I membrane protein</topology>
    </subcellularLocation>
</comment>
<keyword evidence="9" id="KW-1133">Transmembrane helix</keyword>
<proteinExistence type="predicted"/>
<evidence type="ECO:0000256" key="6">
    <source>
        <dbReference type="ARBA" id="ARBA00023157"/>
    </source>
</evidence>
<keyword evidence="13" id="KW-0808">Transferase</keyword>
<dbReference type="PANTHER" id="PTHR24261:SF7">
    <property type="entry name" value="KRINGLE DOMAIN-CONTAINING PROTEIN"/>
    <property type="match status" value="1"/>
</dbReference>
<reference evidence="14" key="3">
    <citation type="submission" date="2020-05" db="UniProtKB">
        <authorList>
            <consortium name="EnsemblMetazoa"/>
        </authorList>
    </citation>
    <scope>IDENTIFICATION</scope>
    <source>
        <strain evidence="14">Jacobina</strain>
    </source>
</reference>
<dbReference type="EMBL" id="AJWK01029738">
    <property type="status" value="NOT_ANNOTATED_CDS"/>
    <property type="molecule type" value="Genomic_DNA"/>
</dbReference>
<organism evidence="14 15">
    <name type="scientific">Lutzomyia longipalpis</name>
    <name type="common">Sand fly</name>
    <dbReference type="NCBI Taxonomy" id="7200"/>
    <lineage>
        <taxon>Eukaryota</taxon>
        <taxon>Metazoa</taxon>
        <taxon>Ecdysozoa</taxon>
        <taxon>Arthropoda</taxon>
        <taxon>Hexapoda</taxon>
        <taxon>Insecta</taxon>
        <taxon>Pterygota</taxon>
        <taxon>Neoptera</taxon>
        <taxon>Endopterygota</taxon>
        <taxon>Diptera</taxon>
        <taxon>Nematocera</taxon>
        <taxon>Psychodoidea</taxon>
        <taxon>Psychodidae</taxon>
        <taxon>Lutzomyia</taxon>
        <taxon>Lutzomyia</taxon>
    </lineage>
</organism>
<feature type="compositionally biased region" description="Basic residues" evidence="8">
    <location>
        <begin position="586"/>
        <end position="602"/>
    </location>
</feature>
<dbReference type="VEuPathDB" id="VectorBase:LLONM1_010510"/>
<dbReference type="EMBL" id="GITU01009678">
    <property type="protein sequence ID" value="MBC1178381.1"/>
    <property type="molecule type" value="Transcribed_RNA"/>
</dbReference>
<feature type="compositionally biased region" description="Basic and acidic residues" evidence="8">
    <location>
        <begin position="609"/>
        <end position="618"/>
    </location>
</feature>
<dbReference type="GO" id="GO:0016301">
    <property type="term" value="F:kinase activity"/>
    <property type="evidence" value="ECO:0007669"/>
    <property type="project" value="UniProtKB-KW"/>
</dbReference>
<keyword evidence="9 13" id="KW-0812">Transmembrane</keyword>
<dbReference type="PROSITE" id="PS50070">
    <property type="entry name" value="KRINGLE_2"/>
    <property type="match status" value="1"/>
</dbReference>
<dbReference type="InterPro" id="IPR018056">
    <property type="entry name" value="Kringle_CS"/>
</dbReference>
<keyword evidence="15" id="KW-1185">Reference proteome</keyword>
<dbReference type="Gene3D" id="1.10.2000.10">
    <property type="entry name" value="Frizzled cysteine-rich domain"/>
    <property type="match status" value="2"/>
</dbReference>
<feature type="signal peptide" evidence="10">
    <location>
        <begin position="1"/>
        <end position="26"/>
    </location>
</feature>
<keyword evidence="6" id="KW-1015">Disulfide bond</keyword>
<feature type="compositionally biased region" description="Basic and acidic residues" evidence="8">
    <location>
        <begin position="535"/>
        <end position="545"/>
    </location>
</feature>
<dbReference type="SMART" id="SM00130">
    <property type="entry name" value="KR"/>
    <property type="match status" value="1"/>
</dbReference>
<evidence type="ECO:0000256" key="2">
    <source>
        <dbReference type="ARBA" id="ARBA00022553"/>
    </source>
</evidence>